<name>A0A7L1Q0Q0_ORIOR</name>
<dbReference type="SMART" id="SM00406">
    <property type="entry name" value="IGv"/>
    <property type="match status" value="1"/>
</dbReference>
<evidence type="ECO:0000256" key="1">
    <source>
        <dbReference type="ARBA" id="ARBA00022859"/>
    </source>
</evidence>
<dbReference type="PANTHER" id="PTHR23266">
    <property type="entry name" value="IMMUNOGLOBULIN HEAVY CHAIN"/>
    <property type="match status" value="1"/>
</dbReference>
<proteinExistence type="predicted"/>
<gene>
    <name evidence="5" type="primary">Ighv323</name>
    <name evidence="5" type="ORF">ORIORI_R02466</name>
</gene>
<keyword evidence="1" id="KW-0391">Immunity</keyword>
<dbReference type="PROSITE" id="PS50835">
    <property type="entry name" value="IG_LIKE"/>
    <property type="match status" value="1"/>
</dbReference>
<protein>
    <submittedName>
        <fullName evidence="5">HV323 protein</fullName>
    </submittedName>
</protein>
<evidence type="ECO:0000259" key="4">
    <source>
        <dbReference type="PROSITE" id="PS50835"/>
    </source>
</evidence>
<reference evidence="5 6" key="1">
    <citation type="submission" date="2019-09" db="EMBL/GenBank/DDBJ databases">
        <title>Bird 10,000 Genomes (B10K) Project - Family phase.</title>
        <authorList>
            <person name="Zhang G."/>
        </authorList>
    </citation>
    <scope>NUCLEOTIDE SEQUENCE [LARGE SCALE GENOMIC DNA]</scope>
    <source>
        <strain evidence="5">B10K-DU-002-24</strain>
        <tissue evidence="5">Muscle</tissue>
    </source>
</reference>
<dbReference type="InterPro" id="IPR007110">
    <property type="entry name" value="Ig-like_dom"/>
</dbReference>
<dbReference type="SUPFAM" id="SSF48726">
    <property type="entry name" value="Immunoglobulin"/>
    <property type="match status" value="1"/>
</dbReference>
<evidence type="ECO:0000313" key="6">
    <source>
        <dbReference type="Proteomes" id="UP000534407"/>
    </source>
</evidence>
<dbReference type="InterPro" id="IPR050199">
    <property type="entry name" value="IgHV"/>
</dbReference>
<evidence type="ECO:0000256" key="2">
    <source>
        <dbReference type="ARBA" id="ARBA00023130"/>
    </source>
</evidence>
<keyword evidence="3" id="KW-1280">Immunoglobulin</keyword>
<comment type="caution">
    <text evidence="5">The sequence shown here is derived from an EMBL/GenBank/DDBJ whole genome shotgun (WGS) entry which is preliminary data.</text>
</comment>
<dbReference type="GO" id="GO:0005576">
    <property type="term" value="C:extracellular region"/>
    <property type="evidence" value="ECO:0007669"/>
    <property type="project" value="UniProtKB-ARBA"/>
</dbReference>
<dbReference type="Proteomes" id="UP000534407">
    <property type="component" value="Unassembled WGS sequence"/>
</dbReference>
<feature type="non-terminal residue" evidence="5">
    <location>
        <position position="115"/>
    </location>
</feature>
<sequence length="115" mass="12081">LLLLAALPGLRAAVTLLESGGDLQPPGGSLRLLCRGSGFDFSKFSMYWVRQRPGQGLEWIAGISSSGGSTYYAPSFKGRATISRDNGQSSVTLTMSGLKDEDSATYFCAKHAGSG</sequence>
<feature type="domain" description="Ig-like" evidence="4">
    <location>
        <begin position="8"/>
        <end position="115"/>
    </location>
</feature>
<evidence type="ECO:0000313" key="5">
    <source>
        <dbReference type="EMBL" id="NXO18255.1"/>
    </source>
</evidence>
<dbReference type="GO" id="GO:0002250">
    <property type="term" value="P:adaptive immune response"/>
    <property type="evidence" value="ECO:0007669"/>
    <property type="project" value="UniProtKB-KW"/>
</dbReference>
<dbReference type="FunFam" id="2.60.40.10:FF:002198">
    <property type="entry name" value="Immunoglobulin heavy variable 5-2"/>
    <property type="match status" value="1"/>
</dbReference>
<keyword evidence="6" id="KW-1185">Reference proteome</keyword>
<feature type="non-terminal residue" evidence="5">
    <location>
        <position position="1"/>
    </location>
</feature>
<dbReference type="AlphaFoldDB" id="A0A7L1Q0Q0"/>
<dbReference type="EMBL" id="VXBT01013106">
    <property type="protein sequence ID" value="NXO18255.1"/>
    <property type="molecule type" value="Genomic_DNA"/>
</dbReference>
<dbReference type="GO" id="GO:0019814">
    <property type="term" value="C:immunoglobulin complex"/>
    <property type="evidence" value="ECO:0007669"/>
    <property type="project" value="UniProtKB-KW"/>
</dbReference>
<accession>A0A7L1Q0Q0</accession>
<keyword evidence="2" id="KW-1064">Adaptive immunity</keyword>
<dbReference type="InterPro" id="IPR013106">
    <property type="entry name" value="Ig_V-set"/>
</dbReference>
<dbReference type="Pfam" id="PF07686">
    <property type="entry name" value="V-set"/>
    <property type="match status" value="1"/>
</dbReference>
<dbReference type="InterPro" id="IPR013783">
    <property type="entry name" value="Ig-like_fold"/>
</dbReference>
<dbReference type="InterPro" id="IPR036179">
    <property type="entry name" value="Ig-like_dom_sf"/>
</dbReference>
<evidence type="ECO:0000256" key="3">
    <source>
        <dbReference type="ARBA" id="ARBA00043265"/>
    </source>
</evidence>
<organism evidence="5 6">
    <name type="scientific">Oriolus oriolus</name>
    <name type="common">Eurasian golden oriole</name>
    <name type="synonym">Coracias oriolus</name>
    <dbReference type="NCBI Taxonomy" id="181099"/>
    <lineage>
        <taxon>Eukaryota</taxon>
        <taxon>Metazoa</taxon>
        <taxon>Chordata</taxon>
        <taxon>Craniata</taxon>
        <taxon>Vertebrata</taxon>
        <taxon>Euteleostomi</taxon>
        <taxon>Archelosauria</taxon>
        <taxon>Archosauria</taxon>
        <taxon>Dinosauria</taxon>
        <taxon>Saurischia</taxon>
        <taxon>Theropoda</taxon>
        <taxon>Coelurosauria</taxon>
        <taxon>Aves</taxon>
        <taxon>Neognathae</taxon>
        <taxon>Neoaves</taxon>
        <taxon>Telluraves</taxon>
        <taxon>Australaves</taxon>
        <taxon>Passeriformes</taxon>
        <taxon>Corvoidea</taxon>
        <taxon>Corvidae</taxon>
        <taxon>Oriolus</taxon>
    </lineage>
</organism>
<dbReference type="Gene3D" id="2.60.40.10">
    <property type="entry name" value="Immunoglobulins"/>
    <property type="match status" value="1"/>
</dbReference>